<dbReference type="InterPro" id="IPR029444">
    <property type="entry name" value="INTS5_C"/>
</dbReference>
<dbReference type="PANTHER" id="PTHR31697:SF2">
    <property type="entry name" value="INTEGRATOR COMPLEX SUBUNIT 5"/>
    <property type="match status" value="1"/>
</dbReference>
<feature type="domain" description="Integrator complex subunit 5 N-terminal" evidence="1">
    <location>
        <begin position="31"/>
        <end position="237"/>
    </location>
</feature>
<gene>
    <name evidence="3" type="ORF">PV327_004941</name>
</gene>
<organism evidence="3 4">
    <name type="scientific">Microctonus hyperodae</name>
    <name type="common">Parasitoid wasp</name>
    <dbReference type="NCBI Taxonomy" id="165561"/>
    <lineage>
        <taxon>Eukaryota</taxon>
        <taxon>Metazoa</taxon>
        <taxon>Ecdysozoa</taxon>
        <taxon>Arthropoda</taxon>
        <taxon>Hexapoda</taxon>
        <taxon>Insecta</taxon>
        <taxon>Pterygota</taxon>
        <taxon>Neoptera</taxon>
        <taxon>Endopterygota</taxon>
        <taxon>Hymenoptera</taxon>
        <taxon>Apocrita</taxon>
        <taxon>Ichneumonoidea</taxon>
        <taxon>Braconidae</taxon>
        <taxon>Euphorinae</taxon>
        <taxon>Microctonus</taxon>
    </lineage>
</organism>
<dbReference type="PANTHER" id="PTHR31697">
    <property type="entry name" value="INTEGRATOR COMPLEX SUBUNIT 5"/>
    <property type="match status" value="1"/>
</dbReference>
<dbReference type="Proteomes" id="UP001168972">
    <property type="component" value="Unassembled WGS sequence"/>
</dbReference>
<dbReference type="InterPro" id="IPR040316">
    <property type="entry name" value="INTS5"/>
</dbReference>
<dbReference type="AlphaFoldDB" id="A0AA39KN26"/>
<name>A0AA39KN26_MICHY</name>
<sequence length="955" mass="107788">MCSQLTNYSILQKKYRQSKMLQNEEILSPEQILVEVRKFIPESVKKCQRTNTHEVTKGALTLLKNLPAAREAVLEYLRKVFFLAVNRQIRHIEMQPNTPIPDDHVMNITLPQIHTALVDIVNRNTRVWAPLIASWSLDLLGKLSWHYAKRGNLAADSGINDYLKHWLSFRSTRILIDLSAKCIKCLSTTEGESCMNVLTESIAGYNPYFDWVVAHIGSCFPNLVIKKVLLWGLKDFSVTGIQKKVQDIPLNSVVGILGHLAGSHFYDIKEALLDLFKWSLDENINDDELMTKQKRATVPYLLKLASVSQLLLKVITTVVLQTLFPVRPDVIPRLAVFAADWCSYFDNQPDVLIDLTVRMALACEQEAWQIISILLDTSLNTSNVGYHGVNAAITVKNICREILEMILEEIDLMMRMKGPHNTGIPLLTSIKQDLALIVPLLLDPQPLKVQTAVRLISLLGAQSPNVIISSASYTLRNAQSNFHLAALVRLVAENVIIFPVIKPEPENPLSGHGYLTQTVEQALRDIQYSSELKNNEACQLFKNLALLLKWENTDKVPILESKLISRAIHVNLEQIASLLMKTEDYQLTHDIIKTLDLLNTNDKKEYIHSVDLVLKLTRAVVRYFFICIEEDNTLKKQRGVNIANRLLTLMTSRSSCARVLAIRELLENSIYGDPAKFFGAKVKPDEEVKEFSLLQQNHKHGTSVMLAQRHSSVFHAGVIGDGPRKSIPENTIDKETISLNSLLLLDSIKACCTNEDSRQYPNLDAMTMVSLLLVELVSPDVMYNGLPWPDEEFMKVTVERDLQIRRIFKDVPLLWTLLEMIARHRPALAYCSVLLRAIAATVMANWNEAEGIQLVNVMALGQLLPPPLNCLRDILPILTPTQINAVMRECVWAFMHENVPSPALFTLTEGASIAWRDTDVSTPSTRFTNTLRLFLLANIGKTGALYSTLFYNENK</sequence>
<accession>A0AA39KN26</accession>
<reference evidence="3" key="2">
    <citation type="submission" date="2023-03" db="EMBL/GenBank/DDBJ databases">
        <authorList>
            <person name="Inwood S.N."/>
            <person name="Skelly J.G."/>
            <person name="Guhlin J."/>
            <person name="Harrop T.W.R."/>
            <person name="Goldson S.G."/>
            <person name="Dearden P.K."/>
        </authorList>
    </citation>
    <scope>NUCLEOTIDE SEQUENCE</scope>
    <source>
        <strain evidence="3">Lincoln</strain>
        <tissue evidence="3">Whole body</tissue>
    </source>
</reference>
<evidence type="ECO:0000313" key="3">
    <source>
        <dbReference type="EMBL" id="KAK0167560.1"/>
    </source>
</evidence>
<keyword evidence="4" id="KW-1185">Reference proteome</keyword>
<evidence type="ECO:0008006" key="5">
    <source>
        <dbReference type="Google" id="ProtNLM"/>
    </source>
</evidence>
<reference evidence="3" key="1">
    <citation type="journal article" date="2023" name="bioRxiv">
        <title>Scaffold-level genome assemblies of two parasitoid biocontrol wasps reveal the parthenogenesis mechanism and an associated novel virus.</title>
        <authorList>
            <person name="Inwood S."/>
            <person name="Skelly J."/>
            <person name="Guhlin J."/>
            <person name="Harrop T."/>
            <person name="Goldson S."/>
            <person name="Dearden P."/>
        </authorList>
    </citation>
    <scope>NUCLEOTIDE SEQUENCE</scope>
    <source>
        <strain evidence="3">Lincoln</strain>
        <tissue evidence="3">Whole body</tissue>
    </source>
</reference>
<evidence type="ECO:0000259" key="1">
    <source>
        <dbReference type="Pfam" id="PF14837"/>
    </source>
</evidence>
<dbReference type="Pfam" id="PF14838">
    <property type="entry name" value="INTS5_C"/>
    <property type="match status" value="1"/>
</dbReference>
<feature type="domain" description="Integrator complex subunit 5 C-terminal" evidence="2">
    <location>
        <begin position="250"/>
        <end position="940"/>
    </location>
</feature>
<dbReference type="GO" id="GO:0034472">
    <property type="term" value="P:snRNA 3'-end processing"/>
    <property type="evidence" value="ECO:0007669"/>
    <property type="project" value="TreeGrafter"/>
</dbReference>
<protein>
    <recommendedName>
        <fullName evidence="5">Integrator complex subunit 5</fullName>
    </recommendedName>
</protein>
<proteinExistence type="predicted"/>
<dbReference type="Pfam" id="PF14837">
    <property type="entry name" value="INTS5_N"/>
    <property type="match status" value="1"/>
</dbReference>
<evidence type="ECO:0000259" key="2">
    <source>
        <dbReference type="Pfam" id="PF14838"/>
    </source>
</evidence>
<evidence type="ECO:0000313" key="4">
    <source>
        <dbReference type="Proteomes" id="UP001168972"/>
    </source>
</evidence>
<dbReference type="EMBL" id="JAQQBR010001832">
    <property type="protein sequence ID" value="KAK0167560.1"/>
    <property type="molecule type" value="Genomic_DNA"/>
</dbReference>
<dbReference type="GO" id="GO:0032039">
    <property type="term" value="C:integrator complex"/>
    <property type="evidence" value="ECO:0007669"/>
    <property type="project" value="InterPro"/>
</dbReference>
<comment type="caution">
    <text evidence="3">The sequence shown here is derived from an EMBL/GenBank/DDBJ whole genome shotgun (WGS) entry which is preliminary data.</text>
</comment>
<dbReference type="InterPro" id="IPR029445">
    <property type="entry name" value="INTS5_N"/>
</dbReference>